<organism evidence="3 4">
    <name type="scientific">Xanthobacter aminoxidans</name>
    <dbReference type="NCBI Taxonomy" id="186280"/>
    <lineage>
        <taxon>Bacteria</taxon>
        <taxon>Pseudomonadati</taxon>
        <taxon>Pseudomonadota</taxon>
        <taxon>Alphaproteobacteria</taxon>
        <taxon>Hyphomicrobiales</taxon>
        <taxon>Xanthobacteraceae</taxon>
        <taxon>Xanthobacter</taxon>
    </lineage>
</organism>
<reference evidence="3 4" key="1">
    <citation type="submission" date="2024-02" db="EMBL/GenBank/DDBJ databases">
        <title>Expansion and revision of Xanthobacter and proposal of Roseixanthobacter gen. nov.</title>
        <authorList>
            <person name="Soltysiak M.P.M."/>
            <person name="Jalihal A."/>
            <person name="Ory A."/>
            <person name="Chrisophersen C."/>
            <person name="Lee A.D."/>
            <person name="Boulton J."/>
            <person name="Springer M."/>
        </authorList>
    </citation>
    <scope>NUCLEOTIDE SEQUENCE [LARGE SCALE GENOMIC DNA]</scope>
    <source>
        <strain evidence="3 4">CB5</strain>
    </source>
</reference>
<proteinExistence type="predicted"/>
<evidence type="ECO:0000256" key="1">
    <source>
        <dbReference type="SAM" id="MobiDB-lite"/>
    </source>
</evidence>
<feature type="transmembrane region" description="Helical" evidence="2">
    <location>
        <begin position="29"/>
        <end position="51"/>
    </location>
</feature>
<dbReference type="InterPro" id="IPR018666">
    <property type="entry name" value="DUF2125"/>
</dbReference>
<dbReference type="RefSeq" id="WP_394009922.1">
    <property type="nucleotide sequence ID" value="NZ_JBAFUR010000005.1"/>
</dbReference>
<evidence type="ECO:0000256" key="2">
    <source>
        <dbReference type="SAM" id="Phobius"/>
    </source>
</evidence>
<name>A0ABW6ZK31_9HYPH</name>
<dbReference type="Proteomes" id="UP001604043">
    <property type="component" value="Unassembled WGS sequence"/>
</dbReference>
<evidence type="ECO:0000313" key="3">
    <source>
        <dbReference type="EMBL" id="MFG1254193.1"/>
    </source>
</evidence>
<keyword evidence="4" id="KW-1185">Reference proteome</keyword>
<feature type="region of interest" description="Disordered" evidence="1">
    <location>
        <begin position="1"/>
        <end position="24"/>
    </location>
</feature>
<keyword evidence="2" id="KW-1133">Transmembrane helix</keyword>
<protein>
    <submittedName>
        <fullName evidence="3">DUF2125 domain-containing protein</fullName>
    </submittedName>
</protein>
<dbReference type="Pfam" id="PF09898">
    <property type="entry name" value="DUF2125"/>
    <property type="match status" value="1"/>
</dbReference>
<gene>
    <name evidence="3" type="ORF">V5F30_18420</name>
</gene>
<evidence type="ECO:0000313" key="4">
    <source>
        <dbReference type="Proteomes" id="UP001604043"/>
    </source>
</evidence>
<feature type="compositionally biased region" description="Pro residues" evidence="1">
    <location>
        <begin position="1"/>
        <end position="20"/>
    </location>
</feature>
<dbReference type="EMBL" id="JBAFUR010000005">
    <property type="protein sequence ID" value="MFG1254193.1"/>
    <property type="molecule type" value="Genomic_DNA"/>
</dbReference>
<keyword evidence="2" id="KW-0472">Membrane</keyword>
<keyword evidence="2" id="KW-0812">Transmembrane</keyword>
<comment type="caution">
    <text evidence="3">The sequence shown here is derived from an EMBL/GenBank/DDBJ whole genome shotgun (WGS) entry which is preliminary data.</text>
</comment>
<sequence length="369" mass="38760">MTAPVPSAPVSPAPVSPPPEASGRRPKPWLVIVPVALVVVAAIVWSGLWFYAAGRAEREIDAWIGREAKLGRIWTCTDRHLAGFPFRFELRCLSPKLETRGGDAMRFTAASAEAVAQVWAPNHIVAEFAGPARVEDLNTGQSYVAVWSLLQMSGVGDLSGRPERFSLQAHDLKLEQPAATGAQPVSILSAHLFEFHARRSPGQDGKPDGVDYASGFTGGQSALLNTLGAEGPVEMALQGTVTASADLRPMSVAQRMRAWANAGGIAKLDRFHITSPKIAVTATGAVALDSQGRLNGKLDLGFAGINDLVQGLDKAGAIPREIAPIVGALAMVGKPGQVEGRKGAIFALSFDAGTLKLAGFPVGIVPPLF</sequence>
<accession>A0ABW6ZK31</accession>